<evidence type="ECO:0000313" key="1">
    <source>
        <dbReference type="EMBL" id="ORE18749.1"/>
    </source>
</evidence>
<proteinExistence type="predicted"/>
<name>A0A1X0S3J2_RHIZD</name>
<protein>
    <submittedName>
        <fullName evidence="1">Uncharacterized protein</fullName>
    </submittedName>
</protein>
<accession>A0A1X0S3J2</accession>
<evidence type="ECO:0000313" key="2">
    <source>
        <dbReference type="Proteomes" id="UP000242381"/>
    </source>
</evidence>
<gene>
    <name evidence="1" type="ORF">BCV71DRAFT_226723</name>
</gene>
<dbReference type="VEuPathDB" id="FungiDB:BCV72DRAFT_306608"/>
<dbReference type="VEuPathDB" id="FungiDB:BCV72DRAFT_192732"/>
<reference evidence="1 2" key="1">
    <citation type="journal article" date="2016" name="Proc. Natl. Acad. Sci. U.S.A.">
        <title>Lipid metabolic changes in an early divergent fungus govern the establishment of a mutualistic symbiosis with endobacteria.</title>
        <authorList>
            <person name="Lastovetsky O.A."/>
            <person name="Gaspar M.L."/>
            <person name="Mondo S.J."/>
            <person name="LaButti K.M."/>
            <person name="Sandor L."/>
            <person name="Grigoriev I.V."/>
            <person name="Henry S.A."/>
            <person name="Pawlowska T.E."/>
        </authorList>
    </citation>
    <scope>NUCLEOTIDE SEQUENCE [LARGE SCALE GENOMIC DNA]</scope>
    <source>
        <strain evidence="1 2">ATCC 11559</strain>
    </source>
</reference>
<organism evidence="1 2">
    <name type="scientific">Rhizopus microsporus</name>
    <dbReference type="NCBI Taxonomy" id="58291"/>
    <lineage>
        <taxon>Eukaryota</taxon>
        <taxon>Fungi</taxon>
        <taxon>Fungi incertae sedis</taxon>
        <taxon>Mucoromycota</taxon>
        <taxon>Mucoromycotina</taxon>
        <taxon>Mucoromycetes</taxon>
        <taxon>Mucorales</taxon>
        <taxon>Mucorineae</taxon>
        <taxon>Rhizopodaceae</taxon>
        <taxon>Rhizopus</taxon>
    </lineage>
</organism>
<dbReference type="EMBL" id="KV921323">
    <property type="protein sequence ID" value="ORE18749.1"/>
    <property type="molecule type" value="Genomic_DNA"/>
</dbReference>
<dbReference type="AlphaFoldDB" id="A0A1X0S3J2"/>
<feature type="non-terminal residue" evidence="1">
    <location>
        <position position="149"/>
    </location>
</feature>
<sequence length="149" mass="17126">MKERQKLRDFYYGKKISRQRRTLEAKTRTRQFVLQGSKRSHPVMAIGNQRLGVGSTIKGYDLIVGKWLQRKHKHHATTIITDEYMTLQLCIYCYHHLAHPVLGTSRCLKPDCPAFKFGGATSNRDVMSAAAIGILAMTNIIFRRTFLPF</sequence>
<dbReference type="Proteomes" id="UP000242381">
    <property type="component" value="Unassembled WGS sequence"/>
</dbReference>